<proteinExistence type="predicted"/>
<dbReference type="Pfam" id="PF06808">
    <property type="entry name" value="DctM"/>
    <property type="match status" value="1"/>
</dbReference>
<comment type="function">
    <text evidence="7">Part of the tripartite ATP-independent periplasmic (TRAP) transport system.</text>
</comment>
<keyword evidence="2" id="KW-1003">Cell membrane</keyword>
<feature type="non-terminal residue" evidence="10">
    <location>
        <position position="1"/>
    </location>
</feature>
<reference evidence="10 11" key="1">
    <citation type="journal article" date="2021" name="Front. Microbiol.">
        <title>Aerobic Denitrification and Heterotrophic Sulfur Oxidation in the Genus Halomonas Revealed by Six Novel Species Characterizations and Genome-Based Analysis.</title>
        <authorList>
            <person name="Wang L."/>
            <person name="Shao Z."/>
        </authorList>
    </citation>
    <scope>NUCLEOTIDE SEQUENCE [LARGE SCALE GENOMIC DNA]</scope>
    <source>
        <strain evidence="10 11">MCCC 1A11081</strain>
    </source>
</reference>
<dbReference type="InterPro" id="IPR004681">
    <property type="entry name" value="TRAP_DctM"/>
</dbReference>
<keyword evidence="3 7" id="KW-0997">Cell inner membrane</keyword>
<evidence type="ECO:0000256" key="5">
    <source>
        <dbReference type="ARBA" id="ARBA00022989"/>
    </source>
</evidence>
<keyword evidence="6 8" id="KW-0472">Membrane</keyword>
<keyword evidence="4 8" id="KW-0812">Transmembrane</keyword>
<feature type="domain" description="TRAP C4-dicarboxylate transport system permease DctM subunit" evidence="9">
    <location>
        <begin position="3"/>
        <end position="82"/>
    </location>
</feature>
<keyword evidence="5 8" id="KW-1133">Transmembrane helix</keyword>
<dbReference type="Proteomes" id="UP001320168">
    <property type="component" value="Unassembled WGS sequence"/>
</dbReference>
<dbReference type="PANTHER" id="PTHR33362:SF7">
    <property type="entry name" value="SLL1103 PROTEIN"/>
    <property type="match status" value="1"/>
</dbReference>
<comment type="subcellular location">
    <subcellularLocation>
        <location evidence="1 7">Cell inner membrane</location>
        <topology evidence="1 7">Multi-pass membrane protein</topology>
    </subcellularLocation>
</comment>
<protein>
    <submittedName>
        <fullName evidence="10">TRAP transporter large permease subunit</fullName>
    </submittedName>
</protein>
<dbReference type="RefSeq" id="WP_234271769.1">
    <property type="nucleotide sequence ID" value="NZ_JABFTX010000006.1"/>
</dbReference>
<dbReference type="PANTHER" id="PTHR33362">
    <property type="entry name" value="SIALIC ACID TRAP TRANSPORTER PERMEASE PROTEIN SIAT-RELATED"/>
    <property type="match status" value="1"/>
</dbReference>
<keyword evidence="11" id="KW-1185">Reference proteome</keyword>
<keyword evidence="7" id="KW-0813">Transport</keyword>
<name>A0ABS9A8X0_9GAMM</name>
<evidence type="ECO:0000256" key="6">
    <source>
        <dbReference type="ARBA" id="ARBA00023136"/>
    </source>
</evidence>
<evidence type="ECO:0000256" key="7">
    <source>
        <dbReference type="RuleBase" id="RU369079"/>
    </source>
</evidence>
<feature type="transmembrane region" description="Helical" evidence="8">
    <location>
        <begin position="58"/>
        <end position="84"/>
    </location>
</feature>
<dbReference type="EMBL" id="JABFTX010000006">
    <property type="protein sequence ID" value="MCE8005264.1"/>
    <property type="molecule type" value="Genomic_DNA"/>
</dbReference>
<evidence type="ECO:0000313" key="10">
    <source>
        <dbReference type="EMBL" id="MCE8005264.1"/>
    </source>
</evidence>
<organism evidence="10 11">
    <name type="scientific">Billgrantia ethanolica</name>
    <dbReference type="NCBI Taxonomy" id="2733486"/>
    <lineage>
        <taxon>Bacteria</taxon>
        <taxon>Pseudomonadati</taxon>
        <taxon>Pseudomonadota</taxon>
        <taxon>Gammaproteobacteria</taxon>
        <taxon>Oceanospirillales</taxon>
        <taxon>Halomonadaceae</taxon>
        <taxon>Billgrantia</taxon>
    </lineage>
</organism>
<evidence type="ECO:0000313" key="11">
    <source>
        <dbReference type="Proteomes" id="UP001320168"/>
    </source>
</evidence>
<feature type="transmembrane region" description="Helical" evidence="8">
    <location>
        <begin position="20"/>
        <end position="46"/>
    </location>
</feature>
<evidence type="ECO:0000256" key="8">
    <source>
        <dbReference type="SAM" id="Phobius"/>
    </source>
</evidence>
<comment type="caution">
    <text evidence="10">The sequence shown here is derived from an EMBL/GenBank/DDBJ whole genome shotgun (WGS) entry which is preliminary data.</text>
</comment>
<evidence type="ECO:0000256" key="1">
    <source>
        <dbReference type="ARBA" id="ARBA00004429"/>
    </source>
</evidence>
<accession>A0ABS9A8X0</accession>
<gene>
    <name evidence="10" type="ORF">HOP53_20735</name>
</gene>
<dbReference type="InterPro" id="IPR010656">
    <property type="entry name" value="DctM"/>
</dbReference>
<evidence type="ECO:0000256" key="2">
    <source>
        <dbReference type="ARBA" id="ARBA00022475"/>
    </source>
</evidence>
<sequence length="94" mass="10236">VLLSFPIMLPIVNQMGVDVLWFVVMVAVVLQTSFLTPPFGYALFYLKGVAPKGVEIVDLYKAVVPFVALIVLACVLMAFFPVLVTGLPSLMLGY</sequence>
<evidence type="ECO:0000256" key="3">
    <source>
        <dbReference type="ARBA" id="ARBA00022519"/>
    </source>
</evidence>
<evidence type="ECO:0000256" key="4">
    <source>
        <dbReference type="ARBA" id="ARBA00022692"/>
    </source>
</evidence>
<evidence type="ECO:0000259" key="9">
    <source>
        <dbReference type="Pfam" id="PF06808"/>
    </source>
</evidence>